<evidence type="ECO:0000256" key="4">
    <source>
        <dbReference type="ARBA" id="ARBA00023098"/>
    </source>
</evidence>
<dbReference type="CDD" id="cd06558">
    <property type="entry name" value="crotonase-like"/>
    <property type="match status" value="1"/>
</dbReference>
<dbReference type="Gene3D" id="1.10.12.10">
    <property type="entry name" value="Lyase 2-enoyl-coa Hydratase, Chain A, domain 2"/>
    <property type="match status" value="1"/>
</dbReference>
<dbReference type="InterPro" id="IPR052377">
    <property type="entry name" value="Mitochondrial_ECH-domain"/>
</dbReference>
<dbReference type="EMBL" id="CAEZZP010000026">
    <property type="protein sequence ID" value="CAB4767561.1"/>
    <property type="molecule type" value="Genomic_DNA"/>
</dbReference>
<dbReference type="InterPro" id="IPR029045">
    <property type="entry name" value="ClpP/crotonase-like_dom_sf"/>
</dbReference>
<dbReference type="Gene3D" id="3.90.226.10">
    <property type="entry name" value="2-enoyl-CoA Hydratase, Chain A, domain 1"/>
    <property type="match status" value="1"/>
</dbReference>
<evidence type="ECO:0000256" key="2">
    <source>
        <dbReference type="ARBA" id="ARBA00022832"/>
    </source>
</evidence>
<accession>A0A6J7DJW3</accession>
<dbReference type="GO" id="GO:0016836">
    <property type="term" value="F:hydro-lyase activity"/>
    <property type="evidence" value="ECO:0007669"/>
    <property type="project" value="TreeGrafter"/>
</dbReference>
<comment type="subcellular location">
    <subcellularLocation>
        <location evidence="1">Mitochondrion</location>
    </subcellularLocation>
</comment>
<evidence type="ECO:0000256" key="6">
    <source>
        <dbReference type="ARBA" id="ARBA00037410"/>
    </source>
</evidence>
<dbReference type="EMBL" id="CAFBLJ010000037">
    <property type="protein sequence ID" value="CAB4868619.1"/>
    <property type="molecule type" value="Genomic_DNA"/>
</dbReference>
<dbReference type="GO" id="GO:0006631">
    <property type="term" value="P:fatty acid metabolic process"/>
    <property type="evidence" value="ECO:0007669"/>
    <property type="project" value="UniProtKB-KW"/>
</dbReference>
<keyword evidence="3" id="KW-0809">Transit peptide</keyword>
<dbReference type="InterPro" id="IPR001753">
    <property type="entry name" value="Enoyl-CoA_hydra/iso"/>
</dbReference>
<keyword evidence="2" id="KW-0276">Fatty acid metabolism</keyword>
<dbReference type="EMBL" id="CAFBMF010000037">
    <property type="protein sequence ID" value="CAB4897918.1"/>
    <property type="molecule type" value="Genomic_DNA"/>
</dbReference>
<keyword evidence="5" id="KW-0496">Mitochondrion</keyword>
<dbReference type="InterPro" id="IPR014748">
    <property type="entry name" value="Enoyl-CoA_hydra_C"/>
</dbReference>
<comment type="function">
    <text evidence="6">May play a role in fatty acid biosynthesis and insulin sensitivity.</text>
</comment>
<evidence type="ECO:0000256" key="5">
    <source>
        <dbReference type="ARBA" id="ARBA00023128"/>
    </source>
</evidence>
<dbReference type="EMBL" id="CAFAAL010000277">
    <property type="protein sequence ID" value="CAB4822791.1"/>
    <property type="molecule type" value="Genomic_DNA"/>
</dbReference>
<sequence length="262" mass="27848">MSEFQNIVVTRDGPIATLTLNRPDKRNSLSLETMIEITRALQDIGISDADGVIIAANGPVFSAGHNFADMAGADSDETRHIFEICTDMMDTLQAIPQPVIAKVHALATAAGCQLVATCDLAIAAESAAFAIPGGKGGLFCHTPLVAVARNLSRKRALEMAMTGDAIDAKTAADWGLINRAVPDDELDAAVLDLITRATRGSILSKAIGKQTFYDQINMVQDQAYDFAIDVMADAAAAPDAQEGIDAFLNKRSAVFTQRPNRD</sequence>
<evidence type="ECO:0000313" key="10">
    <source>
        <dbReference type="EMBL" id="CAB4822791.1"/>
    </source>
</evidence>
<proteinExistence type="predicted"/>
<dbReference type="AlphaFoldDB" id="A0A6J7DJW3"/>
<evidence type="ECO:0000313" key="12">
    <source>
        <dbReference type="EMBL" id="CAB4897918.1"/>
    </source>
</evidence>
<gene>
    <name evidence="8" type="ORF">UFOPK2658_00978</name>
    <name evidence="9" type="ORF">UFOPK2880_00618</name>
    <name evidence="10" type="ORF">UFOPK3004_01929</name>
    <name evidence="11" type="ORF">UFOPK3304_00871</name>
    <name evidence="12" type="ORF">UFOPK3494_00782</name>
    <name evidence="13" type="ORF">UFOPK4134_01558</name>
</gene>
<name>A0A6J7DJW3_9ZZZZ</name>
<evidence type="ECO:0000256" key="1">
    <source>
        <dbReference type="ARBA" id="ARBA00004173"/>
    </source>
</evidence>
<protein>
    <recommendedName>
        <fullName evidence="7">Enoyl-CoA hydratase domain-containing protein 3, mitochondrial</fullName>
    </recommendedName>
</protein>
<dbReference type="EMBL" id="CAFBPS010000156">
    <property type="protein sequence ID" value="CAB5036007.1"/>
    <property type="molecule type" value="Genomic_DNA"/>
</dbReference>
<dbReference type="EMBL" id="CAEZYH010000036">
    <property type="protein sequence ID" value="CAB4720360.1"/>
    <property type="molecule type" value="Genomic_DNA"/>
</dbReference>
<evidence type="ECO:0000313" key="13">
    <source>
        <dbReference type="EMBL" id="CAB5036007.1"/>
    </source>
</evidence>
<evidence type="ECO:0000313" key="11">
    <source>
        <dbReference type="EMBL" id="CAB4868619.1"/>
    </source>
</evidence>
<dbReference type="GO" id="GO:0005739">
    <property type="term" value="C:mitochondrion"/>
    <property type="evidence" value="ECO:0007669"/>
    <property type="project" value="UniProtKB-SubCell"/>
</dbReference>
<dbReference type="Pfam" id="PF00378">
    <property type="entry name" value="ECH_1"/>
    <property type="match status" value="1"/>
</dbReference>
<evidence type="ECO:0000313" key="8">
    <source>
        <dbReference type="EMBL" id="CAB4720360.1"/>
    </source>
</evidence>
<evidence type="ECO:0000256" key="3">
    <source>
        <dbReference type="ARBA" id="ARBA00022946"/>
    </source>
</evidence>
<keyword evidence="4" id="KW-0443">Lipid metabolism</keyword>
<organism evidence="11">
    <name type="scientific">freshwater metagenome</name>
    <dbReference type="NCBI Taxonomy" id="449393"/>
    <lineage>
        <taxon>unclassified sequences</taxon>
        <taxon>metagenomes</taxon>
        <taxon>ecological metagenomes</taxon>
    </lineage>
</organism>
<dbReference type="PANTHER" id="PTHR43602">
    <property type="match status" value="1"/>
</dbReference>
<reference evidence="11" key="1">
    <citation type="submission" date="2020-05" db="EMBL/GenBank/DDBJ databases">
        <authorList>
            <person name="Chiriac C."/>
            <person name="Salcher M."/>
            <person name="Ghai R."/>
            <person name="Kavagutti S V."/>
        </authorList>
    </citation>
    <scope>NUCLEOTIDE SEQUENCE</scope>
</reference>
<evidence type="ECO:0000256" key="7">
    <source>
        <dbReference type="ARBA" id="ARBA00040545"/>
    </source>
</evidence>
<dbReference type="PANTHER" id="PTHR43602:SF1">
    <property type="entry name" value="ENOYL-COA HYDRATASE DOMAIN-CONTAINING PROTEIN 3, MITOCHONDRIAL"/>
    <property type="match status" value="1"/>
</dbReference>
<evidence type="ECO:0000313" key="9">
    <source>
        <dbReference type="EMBL" id="CAB4767561.1"/>
    </source>
</evidence>
<dbReference type="SUPFAM" id="SSF52096">
    <property type="entry name" value="ClpP/crotonase"/>
    <property type="match status" value="1"/>
</dbReference>